<dbReference type="RefSeq" id="WP_183482757.1">
    <property type="nucleotide sequence ID" value="NZ_JACIDZ010000002.1"/>
</dbReference>
<feature type="region of interest" description="Disordered" evidence="1">
    <location>
        <begin position="373"/>
        <end position="460"/>
    </location>
</feature>
<reference evidence="3 4" key="1">
    <citation type="submission" date="2020-08" db="EMBL/GenBank/DDBJ databases">
        <title>Genomic Encyclopedia of Type Strains, Phase IV (KMG-IV): sequencing the most valuable type-strain genomes for metagenomic binning, comparative biology and taxonomic classification.</title>
        <authorList>
            <person name="Goeker M."/>
        </authorList>
    </citation>
    <scope>NUCLEOTIDE SEQUENCE [LARGE SCALE GENOMIC DNA]</scope>
    <source>
        <strain evidence="3 4">DSM 28101</strain>
    </source>
</reference>
<protein>
    <submittedName>
        <fullName evidence="3">Uncharacterized protein</fullName>
    </submittedName>
</protein>
<feature type="compositionally biased region" description="Basic and acidic residues" evidence="1">
    <location>
        <begin position="164"/>
        <end position="181"/>
    </location>
</feature>
<name>A0A7W6KGJ2_9HYPH</name>
<dbReference type="EMBL" id="JACIDZ010000002">
    <property type="protein sequence ID" value="MBB4120858.1"/>
    <property type="molecule type" value="Genomic_DNA"/>
</dbReference>
<comment type="caution">
    <text evidence="3">The sequence shown here is derived from an EMBL/GenBank/DDBJ whole genome shotgun (WGS) entry which is preliminary data.</text>
</comment>
<evidence type="ECO:0000313" key="4">
    <source>
        <dbReference type="Proteomes" id="UP000530571"/>
    </source>
</evidence>
<sequence>MADFTAVIRRAVEGLPEQSPELRARVYEKARSAVIRQMENMSPPPPEALIKRQIDKIDAAIAEVESEFAEALPPGDETPAEEPVAEERTEAPPEGVPAEEPAPEHEDQPAPGPDETRSAWQDDAASHDGEPADDRGASDASYPEEEPDAAGVHGQSYAEEPVDEDHVHGEPERPDYAHETVADGWVEDDTRPEAAEAGPRNMLHGATFELVHTPDRVEYEEEGEDEEAYSYDVTDEPLETEAGTVVVEPDEDAGTWDDARREPEDDWQFEATTAKAGGFEAAPPPPRRSVPEKDWAHVDSLLGLEPEEPGEGFDDYDELSGNPAQGGFEDAETDGRRRIVLIAGAVVVALVLVVGGIFAWINRDSIVAAISPADQQPTTAETEQPPATTVEQTAEPEEAEVADNAKPYTQRLLPDGTEVDEGLPAEGAASGPARSVANQTSASTAPETASTAQTADPAPPVGAAQKMYLYEEQLGQSVPSAFQGTVEWELKQENTGTAVSEPVVEGVISVPDAGLSGVLTFRRNDDPSLPASHLIDIAFTLDDNFEGGAIDNVQRISMKGTEAARGDPLIAVSAKITDDLYMLALNDFDQARAQNLALLGDRNWIDIPVTYRNGRRALLTLEKGTTGMAIFDRAIQEWRALGDINSGN</sequence>
<gene>
    <name evidence="3" type="ORF">GGR30_000769</name>
</gene>
<feature type="compositionally biased region" description="Acidic residues" evidence="1">
    <location>
        <begin position="218"/>
        <end position="239"/>
    </location>
</feature>
<accession>A0A7W6KGJ2</accession>
<feature type="compositionally biased region" description="Basic and acidic residues" evidence="1">
    <location>
        <begin position="124"/>
        <end position="137"/>
    </location>
</feature>
<evidence type="ECO:0000313" key="3">
    <source>
        <dbReference type="EMBL" id="MBB4120858.1"/>
    </source>
</evidence>
<keyword evidence="2" id="KW-1133">Transmembrane helix</keyword>
<feature type="compositionally biased region" description="Low complexity" evidence="1">
    <location>
        <begin position="440"/>
        <end position="455"/>
    </location>
</feature>
<dbReference type="Proteomes" id="UP000530571">
    <property type="component" value="Unassembled WGS sequence"/>
</dbReference>
<organism evidence="3 4">
    <name type="scientific">Martelella radicis</name>
    <dbReference type="NCBI Taxonomy" id="1397476"/>
    <lineage>
        <taxon>Bacteria</taxon>
        <taxon>Pseudomonadati</taxon>
        <taxon>Pseudomonadota</taxon>
        <taxon>Alphaproteobacteria</taxon>
        <taxon>Hyphomicrobiales</taxon>
        <taxon>Aurantimonadaceae</taxon>
        <taxon>Martelella</taxon>
    </lineage>
</organism>
<feature type="compositionally biased region" description="Low complexity" evidence="1">
    <location>
        <begin position="373"/>
        <end position="393"/>
    </location>
</feature>
<keyword evidence="2" id="KW-0812">Transmembrane</keyword>
<feature type="transmembrane region" description="Helical" evidence="2">
    <location>
        <begin position="339"/>
        <end position="361"/>
    </location>
</feature>
<dbReference type="AlphaFoldDB" id="A0A7W6KGJ2"/>
<proteinExistence type="predicted"/>
<evidence type="ECO:0000256" key="2">
    <source>
        <dbReference type="SAM" id="Phobius"/>
    </source>
</evidence>
<keyword evidence="2" id="KW-0472">Membrane</keyword>
<keyword evidence="4" id="KW-1185">Reference proteome</keyword>
<feature type="region of interest" description="Disordered" evidence="1">
    <location>
        <begin position="65"/>
        <end position="262"/>
    </location>
</feature>
<evidence type="ECO:0000256" key="1">
    <source>
        <dbReference type="SAM" id="MobiDB-lite"/>
    </source>
</evidence>